<feature type="chain" id="PRO_5040920568" evidence="1">
    <location>
        <begin position="18"/>
        <end position="731"/>
    </location>
</feature>
<evidence type="ECO:0000256" key="1">
    <source>
        <dbReference type="SAM" id="SignalP"/>
    </source>
</evidence>
<dbReference type="SUPFAM" id="SSF53448">
    <property type="entry name" value="Nucleotide-diphospho-sugar transferases"/>
    <property type="match status" value="1"/>
</dbReference>
<proteinExistence type="predicted"/>
<dbReference type="InterPro" id="IPR050793">
    <property type="entry name" value="CMP-NeuNAc_synthase"/>
</dbReference>
<evidence type="ECO:0000313" key="3">
    <source>
        <dbReference type="Proteomes" id="UP001165085"/>
    </source>
</evidence>
<dbReference type="GO" id="GO:0008781">
    <property type="term" value="F:N-acylneuraminate cytidylyltransferase activity"/>
    <property type="evidence" value="ECO:0007669"/>
    <property type="project" value="TreeGrafter"/>
</dbReference>
<accession>A0A9W7AZ13</accession>
<dbReference type="InterPro" id="IPR029044">
    <property type="entry name" value="Nucleotide-diphossugar_trans"/>
</dbReference>
<reference evidence="3" key="1">
    <citation type="journal article" date="2023" name="Commun. Biol.">
        <title>Genome analysis of Parmales, the sister group of diatoms, reveals the evolutionary specialization of diatoms from phago-mixotrophs to photoautotrophs.</title>
        <authorList>
            <person name="Ban H."/>
            <person name="Sato S."/>
            <person name="Yoshikawa S."/>
            <person name="Yamada K."/>
            <person name="Nakamura Y."/>
            <person name="Ichinomiya M."/>
            <person name="Sato N."/>
            <person name="Blanc-Mathieu R."/>
            <person name="Endo H."/>
            <person name="Kuwata A."/>
            <person name="Ogata H."/>
        </authorList>
    </citation>
    <scope>NUCLEOTIDE SEQUENCE [LARGE SCALE GENOMIC DNA]</scope>
    <source>
        <strain evidence="3">NIES 3701</strain>
    </source>
</reference>
<organism evidence="2 3">
    <name type="scientific">Triparma strigata</name>
    <dbReference type="NCBI Taxonomy" id="1606541"/>
    <lineage>
        <taxon>Eukaryota</taxon>
        <taxon>Sar</taxon>
        <taxon>Stramenopiles</taxon>
        <taxon>Ochrophyta</taxon>
        <taxon>Bolidophyceae</taxon>
        <taxon>Parmales</taxon>
        <taxon>Triparmaceae</taxon>
        <taxon>Triparma</taxon>
    </lineage>
</organism>
<dbReference type="Pfam" id="PF02348">
    <property type="entry name" value="CTP_transf_3"/>
    <property type="match status" value="1"/>
</dbReference>
<protein>
    <submittedName>
        <fullName evidence="2">Uncharacterized protein</fullName>
    </submittedName>
</protein>
<keyword evidence="1" id="KW-0732">Signal</keyword>
<dbReference type="PANTHER" id="PTHR21485:SF6">
    <property type="entry name" value="N-ACYLNEURAMINATE CYTIDYLYLTRANSFERASE-RELATED"/>
    <property type="match status" value="1"/>
</dbReference>
<feature type="signal peptide" evidence="1">
    <location>
        <begin position="1"/>
        <end position="17"/>
    </location>
</feature>
<evidence type="ECO:0000313" key="2">
    <source>
        <dbReference type="EMBL" id="GMH80699.1"/>
    </source>
</evidence>
<dbReference type="OrthoDB" id="10262032at2759"/>
<dbReference type="PANTHER" id="PTHR21485">
    <property type="entry name" value="HAD SUPERFAMILY MEMBERS CMAS AND KDSC"/>
    <property type="match status" value="1"/>
</dbReference>
<dbReference type="AlphaFoldDB" id="A0A9W7AZ13"/>
<name>A0A9W7AZ13_9STRA</name>
<dbReference type="Proteomes" id="UP001165085">
    <property type="component" value="Unassembled WGS sequence"/>
</dbReference>
<comment type="caution">
    <text evidence="2">The sequence shown here is derived from an EMBL/GenBank/DDBJ whole genome shotgun (WGS) entry which is preliminary data.</text>
</comment>
<dbReference type="Gene3D" id="3.90.550.10">
    <property type="entry name" value="Spore Coat Polysaccharide Biosynthesis Protein SpsA, Chain A"/>
    <property type="match status" value="1"/>
</dbReference>
<gene>
    <name evidence="2" type="ORF">TrST_g6055</name>
</gene>
<keyword evidence="3" id="KW-1185">Reference proteome</keyword>
<dbReference type="InterPro" id="IPR003329">
    <property type="entry name" value="Cytidylyl_trans"/>
</dbReference>
<dbReference type="EMBL" id="BRXY01000248">
    <property type="protein sequence ID" value="GMH80699.1"/>
    <property type="molecule type" value="Genomic_DNA"/>
</dbReference>
<sequence length="731" mass="82786">MLLLYLFLALLTLPTTTQELLQYRLNFNNEVLTIDFSPDDDLESKAFYFVKQNDIRAGGGCVTQACTVALIVRELENLIVRDPATRFPPQVLAELERLRIDPRDVPRSTCELMAWEGIPPNPIRAAQKDLLCKKYPDVKCDNFLSDLCQMSLMAKDPDEEIQVDIGLFSEADYSIMKMKQQKYFNNSKILEVNLKRRDINDWIDRSFGRIICMIPARAGSERLKLKNLRLIAGKPMIQYAIETAKNSEVCDRVVVNSDSQVFAEIAEANDVEFYLRPKFLGSSETKADDVVYNFMSNYPGDLLVWVNPTSPLQSVEEVREVVQHILKNPSIDTLITVNNYQRHAVMKKSPLNFNPEAKGDKTQDLAPVSICVYSILAWQYKPFKQSYEENGGWAYFNGKVEYFEVSKLSGIAIKYEEDLLMAESILLQQGKGLPPPEGGHPDYHALASQVFEATEPADNFDDTAVEDRPLVVVLSTWVAAEGESTWVGEERDLTIINNVNRIFKYHPDASVHVIDNGSLNKEHLAYLRLLPEYANAALTIDELATSGFELGAYSFAFKKYSTKHTENSNWLLMQDAMELQGEFPLSILNHQEILPFFYFTYPLVNEKFCDKRISSWVEGEMKKLGFENPVRSAVFANSFATTGEFMRKLSSVGVLDIVVDEKYKSQGCERLLGGIFAGLGYEPYVYALASKGMTVSKGRNFDRKGLYVRKLESTIKAGFKDSSISADYVEL</sequence>